<dbReference type="AlphaFoldDB" id="A2FQV8"/>
<gene>
    <name evidence="8" type="ORF">TVAG_148000</name>
</gene>
<evidence type="ECO:0000256" key="7">
    <source>
        <dbReference type="ARBA" id="ARBA00023034"/>
    </source>
</evidence>
<dbReference type="VEuPathDB" id="TrichDB:TVAG_148000"/>
<dbReference type="OMA" id="MVQMQVQ"/>
<keyword evidence="4" id="KW-0813">Transport</keyword>
<evidence type="ECO:0000313" key="9">
    <source>
        <dbReference type="Proteomes" id="UP000001542"/>
    </source>
</evidence>
<evidence type="ECO:0000256" key="3">
    <source>
        <dbReference type="ARBA" id="ARBA00006218"/>
    </source>
</evidence>
<organism evidence="8 9">
    <name type="scientific">Trichomonas vaginalis (strain ATCC PRA-98 / G3)</name>
    <dbReference type="NCBI Taxonomy" id="412133"/>
    <lineage>
        <taxon>Eukaryota</taxon>
        <taxon>Metamonada</taxon>
        <taxon>Parabasalia</taxon>
        <taxon>Trichomonadida</taxon>
        <taxon>Trichomonadidae</taxon>
        <taxon>Trichomonas</taxon>
    </lineage>
</organism>
<evidence type="ECO:0000256" key="2">
    <source>
        <dbReference type="ARBA" id="ARBA00004240"/>
    </source>
</evidence>
<dbReference type="GO" id="GO:0005783">
    <property type="term" value="C:endoplasmic reticulum"/>
    <property type="evidence" value="ECO:0007669"/>
    <property type="project" value="UniProtKB-SubCell"/>
</dbReference>
<evidence type="ECO:0000313" key="8">
    <source>
        <dbReference type="EMBL" id="EAX92697.1"/>
    </source>
</evidence>
<evidence type="ECO:0008006" key="10">
    <source>
        <dbReference type="Google" id="ProtNLM"/>
    </source>
</evidence>
<keyword evidence="7" id="KW-0333">Golgi apparatus</keyword>
<name>A2FQV8_TRIV3</name>
<keyword evidence="5" id="KW-0256">Endoplasmic reticulum</keyword>
<keyword evidence="9" id="KW-1185">Reference proteome</keyword>
<dbReference type="EMBL" id="DS113952">
    <property type="protein sequence ID" value="EAX92697.1"/>
    <property type="molecule type" value="Genomic_DNA"/>
</dbReference>
<protein>
    <recommendedName>
        <fullName evidence="10">Trafficking protein particle complex subunit</fullName>
    </recommendedName>
</protein>
<dbReference type="FunFam" id="3.30.1380.20:FF:000029">
    <property type="entry name" value="Trafficking protein particle complex subunit"/>
    <property type="match status" value="1"/>
</dbReference>
<dbReference type="RefSeq" id="XP_001305627.1">
    <property type="nucleotide sequence ID" value="XM_001305626.1"/>
</dbReference>
<sequence>MTVNVELFSLTYGSLVRSIVAETNNISDANNKLSKIGVNIGNRITDEFVVHADKCRFKSLKEACDMLADYSFKTYLGINAVVKEPSETRCVISFSDNPITRYVILPPEYQGLIYLNPLLSAIKTSLGLLHYNVEVNLISDMLHGKQSNDIEIKLIEIMDDLPPGEYI</sequence>
<proteinExistence type="inferred from homology"/>
<dbReference type="InterPro" id="IPR016721">
    <property type="entry name" value="Bet3"/>
</dbReference>
<comment type="subcellular location">
    <subcellularLocation>
        <location evidence="2">Endoplasmic reticulum</location>
    </subcellularLocation>
    <subcellularLocation>
        <location evidence="1">Golgi apparatus</location>
        <location evidence="1">cis-Golgi network</location>
    </subcellularLocation>
</comment>
<dbReference type="FunCoup" id="A2FQV8">
    <property type="interactions" value="888"/>
</dbReference>
<keyword evidence="6" id="KW-0931">ER-Golgi transport</keyword>
<comment type="similarity">
    <text evidence="3">Belongs to the TRAPP small subunits family. BET3 subfamily.</text>
</comment>
<dbReference type="STRING" id="5722.A2FQV8"/>
<evidence type="ECO:0000256" key="5">
    <source>
        <dbReference type="ARBA" id="ARBA00022824"/>
    </source>
</evidence>
<dbReference type="CDD" id="cd14942">
    <property type="entry name" value="TRAPPC3_bet3"/>
    <property type="match status" value="1"/>
</dbReference>
<dbReference type="GO" id="GO:0033106">
    <property type="term" value="C:cis-Golgi network membrane"/>
    <property type="evidence" value="ECO:0000318"/>
    <property type="project" value="GO_Central"/>
</dbReference>
<accession>A2FQV8</accession>
<evidence type="ECO:0000256" key="1">
    <source>
        <dbReference type="ARBA" id="ARBA00004222"/>
    </source>
</evidence>
<dbReference type="KEGG" id="tva:4750409"/>
<dbReference type="Proteomes" id="UP000001542">
    <property type="component" value="Unassembled WGS sequence"/>
</dbReference>
<dbReference type="GO" id="GO:0005829">
    <property type="term" value="C:cytosol"/>
    <property type="evidence" value="ECO:0000318"/>
    <property type="project" value="GO_Central"/>
</dbReference>
<dbReference type="PANTHER" id="PTHR13048">
    <property type="entry name" value="TRAFFICKING PROTEIN PARTICLE COMPLEX SUBUNIT 3"/>
    <property type="match status" value="1"/>
</dbReference>
<dbReference type="GO" id="GO:0030008">
    <property type="term" value="C:TRAPP complex"/>
    <property type="evidence" value="ECO:0000318"/>
    <property type="project" value="GO_Central"/>
</dbReference>
<dbReference type="InParanoid" id="A2FQV8"/>
<reference evidence="8" key="1">
    <citation type="submission" date="2006-10" db="EMBL/GenBank/DDBJ databases">
        <authorList>
            <person name="Amadeo P."/>
            <person name="Zhao Q."/>
            <person name="Wortman J."/>
            <person name="Fraser-Liggett C."/>
            <person name="Carlton J."/>
        </authorList>
    </citation>
    <scope>NUCLEOTIDE SEQUENCE</scope>
    <source>
        <strain evidence="8">G3</strain>
    </source>
</reference>
<dbReference type="VEuPathDB" id="TrichDB:TVAGG3_0959590"/>
<dbReference type="InterPro" id="IPR024096">
    <property type="entry name" value="NO_sig/Golgi_transp_ligand-bd"/>
</dbReference>
<dbReference type="OrthoDB" id="10262857at2759"/>
<dbReference type="GO" id="GO:0006891">
    <property type="term" value="P:intra-Golgi vesicle-mediated transport"/>
    <property type="evidence" value="ECO:0000318"/>
    <property type="project" value="GO_Central"/>
</dbReference>
<dbReference type="SMR" id="A2FQV8"/>
<dbReference type="Pfam" id="PF04051">
    <property type="entry name" value="TRAPP"/>
    <property type="match status" value="1"/>
</dbReference>
<dbReference type="InterPro" id="IPR007194">
    <property type="entry name" value="TRAPP_component"/>
</dbReference>
<dbReference type="eggNOG" id="KOG3330">
    <property type="taxonomic scope" value="Eukaryota"/>
</dbReference>
<dbReference type="SUPFAM" id="SSF111126">
    <property type="entry name" value="Ligand-binding domain in the NO signalling and Golgi transport"/>
    <property type="match status" value="1"/>
</dbReference>
<dbReference type="Gene3D" id="3.30.1380.20">
    <property type="entry name" value="Trafficking protein particle complex subunit 3"/>
    <property type="match status" value="1"/>
</dbReference>
<reference evidence="8" key="2">
    <citation type="journal article" date="2007" name="Science">
        <title>Draft genome sequence of the sexually transmitted pathogen Trichomonas vaginalis.</title>
        <authorList>
            <person name="Carlton J.M."/>
            <person name="Hirt R.P."/>
            <person name="Silva J.C."/>
            <person name="Delcher A.L."/>
            <person name="Schatz M."/>
            <person name="Zhao Q."/>
            <person name="Wortman J.R."/>
            <person name="Bidwell S.L."/>
            <person name="Alsmark U.C.M."/>
            <person name="Besteiro S."/>
            <person name="Sicheritz-Ponten T."/>
            <person name="Noel C.J."/>
            <person name="Dacks J.B."/>
            <person name="Foster P.G."/>
            <person name="Simillion C."/>
            <person name="Van de Peer Y."/>
            <person name="Miranda-Saavedra D."/>
            <person name="Barton G.J."/>
            <person name="Westrop G.D."/>
            <person name="Mueller S."/>
            <person name="Dessi D."/>
            <person name="Fiori P.L."/>
            <person name="Ren Q."/>
            <person name="Paulsen I."/>
            <person name="Zhang H."/>
            <person name="Bastida-Corcuera F.D."/>
            <person name="Simoes-Barbosa A."/>
            <person name="Brown M.T."/>
            <person name="Hayes R.D."/>
            <person name="Mukherjee M."/>
            <person name="Okumura C.Y."/>
            <person name="Schneider R."/>
            <person name="Smith A.J."/>
            <person name="Vanacova S."/>
            <person name="Villalvazo M."/>
            <person name="Haas B.J."/>
            <person name="Pertea M."/>
            <person name="Feldblyum T.V."/>
            <person name="Utterback T.R."/>
            <person name="Shu C.L."/>
            <person name="Osoegawa K."/>
            <person name="de Jong P.J."/>
            <person name="Hrdy I."/>
            <person name="Horvathova L."/>
            <person name="Zubacova Z."/>
            <person name="Dolezal P."/>
            <person name="Malik S.B."/>
            <person name="Logsdon J.M. Jr."/>
            <person name="Henze K."/>
            <person name="Gupta A."/>
            <person name="Wang C.C."/>
            <person name="Dunne R.L."/>
            <person name="Upcroft J.A."/>
            <person name="Upcroft P."/>
            <person name="White O."/>
            <person name="Salzberg S.L."/>
            <person name="Tang P."/>
            <person name="Chiu C.-H."/>
            <person name="Lee Y.-S."/>
            <person name="Embley T.M."/>
            <person name="Coombs G.H."/>
            <person name="Mottram J.C."/>
            <person name="Tachezy J."/>
            <person name="Fraser-Liggett C.M."/>
            <person name="Johnson P.J."/>
        </authorList>
    </citation>
    <scope>NUCLEOTIDE SEQUENCE [LARGE SCALE GENOMIC DNA]</scope>
    <source>
        <strain evidence="8">G3</strain>
    </source>
</reference>
<dbReference type="GO" id="GO:0006888">
    <property type="term" value="P:endoplasmic reticulum to Golgi vesicle-mediated transport"/>
    <property type="evidence" value="ECO:0000318"/>
    <property type="project" value="GO_Central"/>
</dbReference>
<evidence type="ECO:0000256" key="4">
    <source>
        <dbReference type="ARBA" id="ARBA00022448"/>
    </source>
</evidence>
<evidence type="ECO:0000256" key="6">
    <source>
        <dbReference type="ARBA" id="ARBA00022892"/>
    </source>
</evidence>